<gene>
    <name evidence="1" type="ORF">PBAT_10490</name>
</gene>
<proteinExistence type="predicted"/>
<dbReference type="PROSITE" id="PS51257">
    <property type="entry name" value="PROKAR_LIPOPROTEIN"/>
    <property type="match status" value="1"/>
</dbReference>
<dbReference type="EMBL" id="LVJI01000015">
    <property type="protein sequence ID" value="OAB46444.1"/>
    <property type="molecule type" value="Genomic_DNA"/>
</dbReference>
<sequence>MEGEQMRITKSCVGILFIFMAILIAGCGSNKMPSELNSDVKSTNDSTGISIVVMGNLLSKSEVQRLESSILPNLSIRESLVNSGLIELTQQGTNIHSIQGVTLDSNLHWAISINGDRIDSEDWDAKVNNNDVISIYILSSDHAKDVEIVIVSVNGGRLQPELTHSYVSPYTHEVVIRDLLKQSGIVVLSDNSKTIKKVQEYSPKMNEKWILKVNNKLLNANGMDMKLKPQDEVTIELNNS</sequence>
<reference evidence="1 2" key="1">
    <citation type="submission" date="2016-03" db="EMBL/GenBank/DDBJ databases">
        <title>Draft genome sequence of Paenibacillus antarcticus CECT 5836.</title>
        <authorList>
            <person name="Shin S.-K."/>
            <person name="Yi H."/>
        </authorList>
    </citation>
    <scope>NUCLEOTIDE SEQUENCE [LARGE SCALE GENOMIC DNA]</scope>
    <source>
        <strain evidence="1 2">CECT 5836</strain>
    </source>
</reference>
<protein>
    <submittedName>
        <fullName evidence="1">Uncharacterized protein</fullName>
    </submittedName>
</protein>
<name>A0A168P6Q8_9BACL</name>
<comment type="caution">
    <text evidence="1">The sequence shown here is derived from an EMBL/GenBank/DDBJ whole genome shotgun (WGS) entry which is preliminary data.</text>
</comment>
<evidence type="ECO:0000313" key="1">
    <source>
        <dbReference type="EMBL" id="OAB46444.1"/>
    </source>
</evidence>
<evidence type="ECO:0000313" key="2">
    <source>
        <dbReference type="Proteomes" id="UP000077355"/>
    </source>
</evidence>
<organism evidence="1 2">
    <name type="scientific">Paenibacillus antarcticus</name>
    <dbReference type="NCBI Taxonomy" id="253703"/>
    <lineage>
        <taxon>Bacteria</taxon>
        <taxon>Bacillati</taxon>
        <taxon>Bacillota</taxon>
        <taxon>Bacilli</taxon>
        <taxon>Bacillales</taxon>
        <taxon>Paenibacillaceae</taxon>
        <taxon>Paenibacillus</taxon>
    </lineage>
</organism>
<keyword evidence="2" id="KW-1185">Reference proteome</keyword>
<dbReference type="AlphaFoldDB" id="A0A168P6Q8"/>
<accession>A0A168P6Q8</accession>
<dbReference type="Proteomes" id="UP000077355">
    <property type="component" value="Unassembled WGS sequence"/>
</dbReference>